<dbReference type="eggNOG" id="COG5566">
    <property type="taxonomic scope" value="Bacteria"/>
</dbReference>
<gene>
    <name evidence="1" type="ORF">IO99_06540</name>
</gene>
<comment type="caution">
    <text evidence="1">The sequence shown here is derived from an EMBL/GenBank/DDBJ whole genome shotgun (WGS) entry which is preliminary data.</text>
</comment>
<protein>
    <submittedName>
        <fullName evidence="1">Uncharacterized protein</fullName>
    </submittedName>
</protein>
<evidence type="ECO:0000313" key="2">
    <source>
        <dbReference type="Proteomes" id="UP000028542"/>
    </source>
</evidence>
<name>A0A084JE49_9CLOT</name>
<dbReference type="Proteomes" id="UP000028542">
    <property type="component" value="Unassembled WGS sequence"/>
</dbReference>
<dbReference type="PANTHER" id="PTHR37812">
    <property type="entry name" value="MU-LIKE PROPHAGE FLUMU PROTEIN C"/>
    <property type="match status" value="1"/>
</dbReference>
<keyword evidence="2" id="KW-1185">Reference proteome</keyword>
<dbReference type="NCBIfam" id="NF040785">
    <property type="entry name" value="CD3324_fam"/>
    <property type="match status" value="1"/>
</dbReference>
<dbReference type="InterPro" id="IPR052411">
    <property type="entry name" value="c-mor_Regulatory_Protein"/>
</dbReference>
<proteinExistence type="predicted"/>
<dbReference type="InterPro" id="IPR009057">
    <property type="entry name" value="Homeodomain-like_sf"/>
</dbReference>
<dbReference type="EMBL" id="JPMD01000014">
    <property type="protein sequence ID" value="KEZ87233.1"/>
    <property type="molecule type" value="Genomic_DNA"/>
</dbReference>
<accession>A0A084JE49</accession>
<dbReference type="STRING" id="318464.IO99_06540"/>
<dbReference type="RefSeq" id="WP_035131458.1">
    <property type="nucleotide sequence ID" value="NZ_JPMD01000014.1"/>
</dbReference>
<evidence type="ECO:0000313" key="1">
    <source>
        <dbReference type="EMBL" id="KEZ87233.1"/>
    </source>
</evidence>
<dbReference type="AlphaFoldDB" id="A0A084JE49"/>
<sequence>MKYVRIDRILPDDLVKEIQKYIQGEYIYVPSPPEKRKRWGEKSKSRDYIKARNAKILNQYIGGQSISNLAEEFFLSHSSIKKIVYKKDK</sequence>
<dbReference type="InterPro" id="IPR049739">
    <property type="entry name" value="YraL-like"/>
</dbReference>
<organism evidence="1 2">
    <name type="scientific">Clostridium sulfidigenes</name>
    <dbReference type="NCBI Taxonomy" id="318464"/>
    <lineage>
        <taxon>Bacteria</taxon>
        <taxon>Bacillati</taxon>
        <taxon>Bacillota</taxon>
        <taxon>Clostridia</taxon>
        <taxon>Eubacteriales</taxon>
        <taxon>Clostridiaceae</taxon>
        <taxon>Clostridium</taxon>
    </lineage>
</organism>
<reference evidence="1 2" key="1">
    <citation type="submission" date="2014-07" db="EMBL/GenBank/DDBJ databases">
        <title>Draft genome of Clostridium sulfidigenes 113A isolated from sediments associated with methane hydrate from Krishna Godavari basin.</title>
        <authorList>
            <person name="Honkalas V.S."/>
            <person name="Dabir A.P."/>
            <person name="Arora P."/>
            <person name="Dhakephalkar P.K."/>
        </authorList>
    </citation>
    <scope>NUCLEOTIDE SEQUENCE [LARGE SCALE GENOMIC DNA]</scope>
    <source>
        <strain evidence="1 2">113A</strain>
    </source>
</reference>
<dbReference type="PANTHER" id="PTHR37812:SF1">
    <property type="entry name" value="MU-LIKE PROPHAGE FLUMU PROTEIN C"/>
    <property type="match status" value="1"/>
</dbReference>
<dbReference type="SUPFAM" id="SSF46689">
    <property type="entry name" value="Homeodomain-like"/>
    <property type="match status" value="1"/>
</dbReference>